<dbReference type="InterPro" id="IPR018289">
    <property type="entry name" value="MULE_transposase_dom"/>
</dbReference>
<gene>
    <name evidence="9" type="ORF">KK1_019342</name>
</gene>
<dbReference type="InterPro" id="IPR004330">
    <property type="entry name" value="FAR1_DNA_bnd_dom"/>
</dbReference>
<dbReference type="InterPro" id="IPR058778">
    <property type="entry name" value="HTH_FAR1-11-like"/>
</dbReference>
<evidence type="ECO:0000256" key="4">
    <source>
        <dbReference type="ARBA" id="ARBA00022833"/>
    </source>
</evidence>
<feature type="transmembrane region" description="Helical" evidence="7">
    <location>
        <begin position="334"/>
        <end position="363"/>
    </location>
</feature>
<dbReference type="Gramene" id="C.cajan_18795.t">
    <property type="protein sequence ID" value="C.cajan_18795.t"/>
    <property type="gene ID" value="C.cajan_18795"/>
</dbReference>
<dbReference type="Pfam" id="PF26175">
    <property type="entry name" value="HTH_FAR1"/>
    <property type="match status" value="1"/>
</dbReference>
<accession>A0A151TCH1</accession>
<keyword evidence="7" id="KW-0472">Membrane</keyword>
<dbReference type="AlphaFoldDB" id="A0A151TCH1"/>
<evidence type="ECO:0000313" key="9">
    <source>
        <dbReference type="EMBL" id="KYP64737.1"/>
    </source>
</evidence>
<keyword evidence="6" id="KW-0539">Nucleus</keyword>
<name>A0A151TCH1_CAJCA</name>
<keyword evidence="10" id="KW-1185">Reference proteome</keyword>
<dbReference type="InterPro" id="IPR007527">
    <property type="entry name" value="Znf_SWIM"/>
</dbReference>
<dbReference type="GO" id="GO:0006355">
    <property type="term" value="P:regulation of DNA-templated transcription"/>
    <property type="evidence" value="ECO:0007669"/>
    <property type="project" value="UniProtKB-UniRule"/>
</dbReference>
<dbReference type="InterPro" id="IPR006564">
    <property type="entry name" value="Znf_PMZ"/>
</dbReference>
<keyword evidence="7" id="KW-1133">Transmembrane helix</keyword>
<keyword evidence="2 6" id="KW-0479">Metal-binding</keyword>
<dbReference type="OMA" id="SHRQFWA"/>
<dbReference type="InterPro" id="IPR031052">
    <property type="entry name" value="FHY3/FAR1"/>
</dbReference>
<evidence type="ECO:0000259" key="8">
    <source>
        <dbReference type="PROSITE" id="PS50966"/>
    </source>
</evidence>
<dbReference type="PROSITE" id="PS50966">
    <property type="entry name" value="ZF_SWIM"/>
    <property type="match status" value="1"/>
</dbReference>
<dbReference type="STRING" id="3821.A0A151TCH1"/>
<keyword evidence="4 6" id="KW-0862">Zinc</keyword>
<dbReference type="GO" id="GO:0005634">
    <property type="term" value="C:nucleus"/>
    <property type="evidence" value="ECO:0007669"/>
    <property type="project" value="UniProtKB-SubCell"/>
</dbReference>
<evidence type="ECO:0000256" key="3">
    <source>
        <dbReference type="ARBA" id="ARBA00022771"/>
    </source>
</evidence>
<organism evidence="9 10">
    <name type="scientific">Cajanus cajan</name>
    <name type="common">Pigeon pea</name>
    <name type="synonym">Cajanus indicus</name>
    <dbReference type="NCBI Taxonomy" id="3821"/>
    <lineage>
        <taxon>Eukaryota</taxon>
        <taxon>Viridiplantae</taxon>
        <taxon>Streptophyta</taxon>
        <taxon>Embryophyta</taxon>
        <taxon>Tracheophyta</taxon>
        <taxon>Spermatophyta</taxon>
        <taxon>Magnoliopsida</taxon>
        <taxon>eudicotyledons</taxon>
        <taxon>Gunneridae</taxon>
        <taxon>Pentapetalae</taxon>
        <taxon>rosids</taxon>
        <taxon>fabids</taxon>
        <taxon>Fabales</taxon>
        <taxon>Fabaceae</taxon>
        <taxon>Papilionoideae</taxon>
        <taxon>50 kb inversion clade</taxon>
        <taxon>NPAAA clade</taxon>
        <taxon>indigoferoid/millettioid clade</taxon>
        <taxon>Phaseoleae</taxon>
        <taxon>Cajanus</taxon>
    </lineage>
</organism>
<dbReference type="Pfam" id="PF04434">
    <property type="entry name" value="SWIM"/>
    <property type="match status" value="1"/>
</dbReference>
<feature type="domain" description="SWIM-type" evidence="8">
    <location>
        <begin position="593"/>
        <end position="629"/>
    </location>
</feature>
<dbReference type="Proteomes" id="UP000075243">
    <property type="component" value="Chromosome 7"/>
</dbReference>
<dbReference type="EMBL" id="CM003609">
    <property type="protein sequence ID" value="KYP64737.1"/>
    <property type="molecule type" value="Genomic_DNA"/>
</dbReference>
<comment type="subcellular location">
    <subcellularLocation>
        <location evidence="6">Nucleus</location>
    </subcellularLocation>
</comment>
<keyword evidence="3 5" id="KW-0863">Zinc-finger</keyword>
<comment type="function">
    <text evidence="6">Putative transcription activator involved in regulating light control of development.</text>
</comment>
<dbReference type="Pfam" id="PF03101">
    <property type="entry name" value="FAR1"/>
    <property type="match status" value="1"/>
</dbReference>
<evidence type="ECO:0000256" key="2">
    <source>
        <dbReference type="ARBA" id="ARBA00022723"/>
    </source>
</evidence>
<evidence type="ECO:0000256" key="6">
    <source>
        <dbReference type="RuleBase" id="RU367018"/>
    </source>
</evidence>
<keyword evidence="7" id="KW-0812">Transmembrane</keyword>
<dbReference type="PANTHER" id="PTHR31669">
    <property type="entry name" value="PROTEIN FAR1-RELATED SEQUENCE 10-RELATED"/>
    <property type="match status" value="1"/>
</dbReference>
<reference evidence="9 10" key="1">
    <citation type="journal article" date="2012" name="Nat. Biotechnol.">
        <title>Draft genome sequence of pigeonpea (Cajanus cajan), an orphan legume crop of resource-poor farmers.</title>
        <authorList>
            <person name="Varshney R.K."/>
            <person name="Chen W."/>
            <person name="Li Y."/>
            <person name="Bharti A.K."/>
            <person name="Saxena R.K."/>
            <person name="Schlueter J.A."/>
            <person name="Donoghue M.T."/>
            <person name="Azam S."/>
            <person name="Fan G."/>
            <person name="Whaley A.M."/>
            <person name="Farmer A.D."/>
            <person name="Sheridan J."/>
            <person name="Iwata A."/>
            <person name="Tuteja R."/>
            <person name="Penmetsa R.V."/>
            <person name="Wu W."/>
            <person name="Upadhyaya H.D."/>
            <person name="Yang S.P."/>
            <person name="Shah T."/>
            <person name="Saxena K.B."/>
            <person name="Michael T."/>
            <person name="McCombie W.R."/>
            <person name="Yang B."/>
            <person name="Zhang G."/>
            <person name="Yang H."/>
            <person name="Wang J."/>
            <person name="Spillane C."/>
            <person name="Cook D.R."/>
            <person name="May G.D."/>
            <person name="Xu X."/>
            <person name="Jackson S.A."/>
        </authorList>
    </citation>
    <scope>NUCLEOTIDE SEQUENCE [LARGE SCALE GENOMIC DNA]</scope>
    <source>
        <strain evidence="10">cv. Asha</strain>
    </source>
</reference>
<evidence type="ECO:0000313" key="10">
    <source>
        <dbReference type="Proteomes" id="UP000075243"/>
    </source>
</evidence>
<evidence type="ECO:0000256" key="7">
    <source>
        <dbReference type="SAM" id="Phobius"/>
    </source>
</evidence>
<proteinExistence type="inferred from homology"/>
<dbReference type="GO" id="GO:0008270">
    <property type="term" value="F:zinc ion binding"/>
    <property type="evidence" value="ECO:0007669"/>
    <property type="project" value="UniProtKB-UniRule"/>
</dbReference>
<evidence type="ECO:0000256" key="1">
    <source>
        <dbReference type="ARBA" id="ARBA00005889"/>
    </source>
</evidence>
<sequence>MAFEVRDGVGDWPLELFKDCASTSEIDGNTVSFTFQESQEEPLLEANNIYDEVPYEGQMFNSYGEAYEFYYAFARKNGFSIRREHTYKSSKNQTEENPLGIYKREFVCHRAGSVKQRKIIEEESQRKRKSSRCNCGAKMLINKKTIDFEEKWVVKYFYNYHNHDLLDDKEIQFLPAYRNIPIVDKNRILLLSKVGCSVSLIIRVLELEKRIDPGNLPFLEKDIRNFIQSESGIDKENDASNLLKLCKSLKDRDNAFQYDFTIDENNKLEHIIWAFGDSIRAYEAFGDVVVFDTTYRINRYDTPLGLWVGVDNHGNSIFFGCVLLRNEKFSSFTWALKLFVVVNFYLISIFEILGHYLNFLFFFQSFLNFVKGKCPQTILTDQDLALKEAISMEFPNTKHAFCIWHIVAMLSSWFSFPLGSRYNEFKYEFYRLYNLECANDFEQEWNLMVSQFGLSMDRHIDLLYSHRQFWALAYLRDLFFAGMTTTGRSKSMNSYIKRFLDVKTSLIDFVNQARTYMGSLINQAGEEARMRQKYYNPQIITGFPLEEHAASILTPYAFELLQHEIQLSTKYAAIDIGNDSCIVRHHTKVNGGRSVSWIDEEESIHCSCKEFEFSGILCRHAIHVLLMKNYS</sequence>
<dbReference type="PANTHER" id="PTHR31669:SF263">
    <property type="entry name" value="PROTEIN FAR1-RELATED SEQUENCE"/>
    <property type="match status" value="1"/>
</dbReference>
<protein>
    <recommendedName>
        <fullName evidence="6">Protein FAR1-RELATED SEQUENCE</fullName>
    </recommendedName>
</protein>
<comment type="similarity">
    <text evidence="1 6">Belongs to the FHY3/FAR1 family.</text>
</comment>
<evidence type="ECO:0000256" key="5">
    <source>
        <dbReference type="PROSITE-ProRule" id="PRU00325"/>
    </source>
</evidence>
<dbReference type="Pfam" id="PF10551">
    <property type="entry name" value="MULE"/>
    <property type="match status" value="2"/>
</dbReference>
<dbReference type="SMART" id="SM00575">
    <property type="entry name" value="ZnF_PMZ"/>
    <property type="match status" value="1"/>
</dbReference>